<dbReference type="Pfam" id="PF00627">
    <property type="entry name" value="UBA"/>
    <property type="match status" value="1"/>
</dbReference>
<dbReference type="Gene3D" id="1.10.8.10">
    <property type="entry name" value="DNA helicase RuvA subunit, C-terminal domain"/>
    <property type="match status" value="1"/>
</dbReference>
<dbReference type="Proteomes" id="UP000244855">
    <property type="component" value="Unassembled WGS sequence"/>
</dbReference>
<feature type="compositionally biased region" description="Low complexity" evidence="1">
    <location>
        <begin position="39"/>
        <end position="58"/>
    </location>
</feature>
<dbReference type="SMART" id="SM00165">
    <property type="entry name" value="UBA"/>
    <property type="match status" value="1"/>
</dbReference>
<proteinExistence type="predicted"/>
<feature type="region of interest" description="Disordered" evidence="1">
    <location>
        <begin position="255"/>
        <end position="298"/>
    </location>
</feature>
<feature type="compositionally biased region" description="Polar residues" evidence="1">
    <location>
        <begin position="470"/>
        <end position="483"/>
    </location>
</feature>
<dbReference type="EMBL" id="KZ805552">
    <property type="protein sequence ID" value="PVH94072.1"/>
    <property type="molecule type" value="Genomic_DNA"/>
</dbReference>
<feature type="region of interest" description="Disordered" evidence="1">
    <location>
        <begin position="1"/>
        <end position="103"/>
    </location>
</feature>
<dbReference type="InterPro" id="IPR009060">
    <property type="entry name" value="UBA-like_sf"/>
</dbReference>
<dbReference type="AlphaFoldDB" id="A0A2V1D7Q2"/>
<feature type="compositionally biased region" description="Polar residues" evidence="1">
    <location>
        <begin position="66"/>
        <end position="76"/>
    </location>
</feature>
<evidence type="ECO:0000313" key="4">
    <source>
        <dbReference type="Proteomes" id="UP000244855"/>
    </source>
</evidence>
<name>A0A2V1D7Q2_9PLEO</name>
<feature type="region of interest" description="Disordered" evidence="1">
    <location>
        <begin position="1053"/>
        <end position="1082"/>
    </location>
</feature>
<reference evidence="3 4" key="1">
    <citation type="journal article" date="2018" name="Sci. Rep.">
        <title>Comparative genomics provides insights into the lifestyle and reveals functional heterogeneity of dark septate endophytic fungi.</title>
        <authorList>
            <person name="Knapp D.G."/>
            <person name="Nemeth J.B."/>
            <person name="Barry K."/>
            <person name="Hainaut M."/>
            <person name="Henrissat B."/>
            <person name="Johnson J."/>
            <person name="Kuo A."/>
            <person name="Lim J.H.P."/>
            <person name="Lipzen A."/>
            <person name="Nolan M."/>
            <person name="Ohm R.A."/>
            <person name="Tamas L."/>
            <person name="Grigoriev I.V."/>
            <person name="Spatafora J.W."/>
            <person name="Nagy L.G."/>
            <person name="Kovacs G.M."/>
        </authorList>
    </citation>
    <scope>NUCLEOTIDE SEQUENCE [LARGE SCALE GENOMIC DNA]</scope>
    <source>
        <strain evidence="3 4">DSE2036</strain>
    </source>
</reference>
<dbReference type="PROSITE" id="PS50030">
    <property type="entry name" value="UBA"/>
    <property type="match status" value="1"/>
</dbReference>
<feature type="region of interest" description="Disordered" evidence="1">
    <location>
        <begin position="969"/>
        <end position="1035"/>
    </location>
</feature>
<sequence>MSFAKSRATKQPGPVLRVVPKTQTLPIFEATPGSGRLLPATPATAPIAAPTSAPTSAPYNPPLTRFRSNSASTPASGTREENPRSASSASFRPPIENERRYLPQSVPRYREDVVPISSSSAPRIPRLGLKVDTTGQVDPKPLPQLPFFKENNGGNRPVCAPGGPNGDSEYNVSPPSASMGWKRNSMVSPLSNQEYSRYQPMQGFSPIAELDTQAFTSCPDLSTGPSSAADYRDDTSSIYSADECSVKSYEAYATQVQAQQRTPERSHRRNRSISLPETLQEAVSRDGMKSEGSETGHRVLGLAYPEQATRDYAHHPPLENHRKFIPTCAHLPERAVLDPTRRIPTIQFSDSSNSPPASCRLDREMGIITEAIHRQTPQNHLPLEIPSPTWSEAENDLEQHLSFSAADDDPFKWDDIVNFDDIAPLDDIIPVEDIRISRDAPLSPQGLGRKDSITYSMAFYSPPKPRRNTNDSQGLRQRSNTAGSDGFRLSNVPYNHIASQMKRRNKSKNLNNLNIAIIEEKDKRMTTDDFILSPLPIPLDEWKVAHDITPEVAEGVVLQILKSLDNLDDLFACAVINRGFYRVFKRNELELMKLALRKMSPPAWEHREICYPGHDEIDEEALDLPRQDYTAESYLRAFTRDMYIISATKALIKDKCQSFLRPEISAAIDSEDPVESARVDDALWRIWTFCKIFGSRKGREDDVTSQMDWLQGGKLVHQQTCSSSAALWDNMNEVLASAPECFAKGNEGGLKAEQLFDIMELWNCLGVLLQKIEGRTVQAREYGIFDRTDIRGGDIDGEEMMLDEWYYWLLTQGLSTVLELSGPCQQSDSSVFIVASRQGLANWTPPAPGGTRRNFLKEAASRVYEDEIAHVYAESSTKEVNRVLSKQRIQRHINEIRSRRTSDEPVADIRVSMEGSMNGEWEEPDVSLSRPRSHHRKSVNNLVTHIPSLSSVRQINTTSNLAQEIAVSLSRTPSPHAPSPYAPSPMSPPQRMVAMPLLPSPPPSTAPSNRDSMPMPSLQDHPAFRQPTPSYDMPTVNEQQHSAYYHQRRPSFGSSIASSAAGSSESRAAFQQHPLQRSMHDNDAAENTVERAIHRIVEMGFTPEQARQALRMTDLGDGLRVDRAVELLLRDMSM</sequence>
<evidence type="ECO:0000259" key="2">
    <source>
        <dbReference type="PROSITE" id="PS50030"/>
    </source>
</evidence>
<feature type="compositionally biased region" description="Pro residues" evidence="1">
    <location>
        <begin position="975"/>
        <end position="988"/>
    </location>
</feature>
<organism evidence="3 4">
    <name type="scientific">Periconia macrospinosa</name>
    <dbReference type="NCBI Taxonomy" id="97972"/>
    <lineage>
        <taxon>Eukaryota</taxon>
        <taxon>Fungi</taxon>
        <taxon>Dikarya</taxon>
        <taxon>Ascomycota</taxon>
        <taxon>Pezizomycotina</taxon>
        <taxon>Dothideomycetes</taxon>
        <taxon>Pleosporomycetidae</taxon>
        <taxon>Pleosporales</taxon>
        <taxon>Massarineae</taxon>
        <taxon>Periconiaceae</taxon>
        <taxon>Periconia</taxon>
    </lineage>
</organism>
<gene>
    <name evidence="3" type="ORF">DM02DRAFT_205193</name>
</gene>
<feature type="region of interest" description="Disordered" evidence="1">
    <location>
        <begin position="459"/>
        <end position="488"/>
    </location>
</feature>
<dbReference type="SUPFAM" id="SSF46934">
    <property type="entry name" value="UBA-like"/>
    <property type="match status" value="1"/>
</dbReference>
<protein>
    <recommendedName>
        <fullName evidence="2">UBA domain-containing protein</fullName>
    </recommendedName>
</protein>
<dbReference type="OrthoDB" id="5376710at2759"/>
<feature type="compositionally biased region" description="Low complexity" evidence="1">
    <location>
        <begin position="1053"/>
        <end position="1069"/>
    </location>
</feature>
<feature type="compositionally biased region" description="Basic and acidic residues" evidence="1">
    <location>
        <begin position="283"/>
        <end position="297"/>
    </location>
</feature>
<evidence type="ECO:0000313" key="3">
    <source>
        <dbReference type="EMBL" id="PVH94072.1"/>
    </source>
</evidence>
<evidence type="ECO:0000256" key="1">
    <source>
        <dbReference type="SAM" id="MobiDB-lite"/>
    </source>
</evidence>
<keyword evidence="4" id="KW-1185">Reference proteome</keyword>
<dbReference type="STRING" id="97972.A0A2V1D7Q2"/>
<dbReference type="InterPro" id="IPR015940">
    <property type="entry name" value="UBA"/>
</dbReference>
<feature type="domain" description="UBA" evidence="2">
    <location>
        <begin position="1087"/>
        <end position="1131"/>
    </location>
</feature>
<accession>A0A2V1D7Q2</accession>